<evidence type="ECO:0000313" key="3">
    <source>
        <dbReference type="EMBL" id="NNU26690.1"/>
    </source>
</evidence>
<evidence type="ECO:0000313" key="4">
    <source>
        <dbReference type="Proteomes" id="UP000557204"/>
    </source>
</evidence>
<reference evidence="3 4" key="1">
    <citation type="submission" date="2020-05" db="EMBL/GenBank/DDBJ databases">
        <title>Genome sequence of Isoptericola sp. JC619 isolated from Chilika lagoon, India.</title>
        <authorList>
            <person name="Kumar D."/>
            <person name="Appam K."/>
            <person name="Gandham S."/>
            <person name="Uppada J."/>
            <person name="Sasikala C."/>
            <person name="Venkata Ramana C."/>
        </authorList>
    </citation>
    <scope>NUCLEOTIDE SEQUENCE [LARGE SCALE GENOMIC DNA]</scope>
    <source>
        <strain evidence="3 4">JC619</strain>
    </source>
</reference>
<accession>A0A849K301</accession>
<sequence>MRRLPVPPPDLEPMVDLDDAEARPDGDLELARPPRRRLPPRVAHDGLAMVAAGAVRLETARRGMSQQDLAAAVGLSRTAVSARFRGRVAWSLDEIGTLAQLFGCRVVDLVTEAPRPRGIQAW</sequence>
<gene>
    <name evidence="3" type="ORF">HLI28_03925</name>
</gene>
<feature type="compositionally biased region" description="Basic and acidic residues" evidence="1">
    <location>
        <begin position="20"/>
        <end position="32"/>
    </location>
</feature>
<feature type="region of interest" description="Disordered" evidence="1">
    <location>
        <begin position="1"/>
        <end position="39"/>
    </location>
</feature>
<dbReference type="Gene3D" id="1.10.260.40">
    <property type="entry name" value="lambda repressor-like DNA-binding domains"/>
    <property type="match status" value="1"/>
</dbReference>
<name>A0A849K301_9MICO</name>
<proteinExistence type="predicted"/>
<dbReference type="AlphaFoldDB" id="A0A849K301"/>
<dbReference type="SMART" id="SM00530">
    <property type="entry name" value="HTH_XRE"/>
    <property type="match status" value="1"/>
</dbReference>
<protein>
    <submittedName>
        <fullName evidence="3">Helix-turn-helix domain-containing protein</fullName>
    </submittedName>
</protein>
<dbReference type="Proteomes" id="UP000557204">
    <property type="component" value="Unassembled WGS sequence"/>
</dbReference>
<feature type="compositionally biased region" description="Pro residues" evidence="1">
    <location>
        <begin position="1"/>
        <end position="11"/>
    </location>
</feature>
<dbReference type="Pfam" id="PF01381">
    <property type="entry name" value="HTH_3"/>
    <property type="match status" value="1"/>
</dbReference>
<organism evidence="3 4">
    <name type="scientific">Isoptericola sediminis</name>
    <dbReference type="NCBI Taxonomy" id="2733572"/>
    <lineage>
        <taxon>Bacteria</taxon>
        <taxon>Bacillati</taxon>
        <taxon>Actinomycetota</taxon>
        <taxon>Actinomycetes</taxon>
        <taxon>Micrococcales</taxon>
        <taxon>Promicromonosporaceae</taxon>
        <taxon>Isoptericola</taxon>
    </lineage>
</organism>
<dbReference type="InterPro" id="IPR001387">
    <property type="entry name" value="Cro/C1-type_HTH"/>
</dbReference>
<evidence type="ECO:0000256" key="1">
    <source>
        <dbReference type="SAM" id="MobiDB-lite"/>
    </source>
</evidence>
<evidence type="ECO:0000259" key="2">
    <source>
        <dbReference type="PROSITE" id="PS50943"/>
    </source>
</evidence>
<feature type="domain" description="HTH cro/C1-type" evidence="2">
    <location>
        <begin position="61"/>
        <end position="109"/>
    </location>
</feature>
<dbReference type="EMBL" id="JABFAJ010000007">
    <property type="protein sequence ID" value="NNU26690.1"/>
    <property type="molecule type" value="Genomic_DNA"/>
</dbReference>
<dbReference type="SUPFAM" id="SSF47413">
    <property type="entry name" value="lambda repressor-like DNA-binding domains"/>
    <property type="match status" value="1"/>
</dbReference>
<comment type="caution">
    <text evidence="3">The sequence shown here is derived from an EMBL/GenBank/DDBJ whole genome shotgun (WGS) entry which is preliminary data.</text>
</comment>
<dbReference type="PROSITE" id="PS50943">
    <property type="entry name" value="HTH_CROC1"/>
    <property type="match status" value="1"/>
</dbReference>
<dbReference type="CDD" id="cd00093">
    <property type="entry name" value="HTH_XRE"/>
    <property type="match status" value="1"/>
</dbReference>
<keyword evidence="4" id="KW-1185">Reference proteome</keyword>
<dbReference type="RefSeq" id="WP_171246204.1">
    <property type="nucleotide sequence ID" value="NZ_JABFAJ010000007.1"/>
</dbReference>
<dbReference type="GO" id="GO:0003677">
    <property type="term" value="F:DNA binding"/>
    <property type="evidence" value="ECO:0007669"/>
    <property type="project" value="InterPro"/>
</dbReference>
<dbReference type="InterPro" id="IPR010982">
    <property type="entry name" value="Lambda_DNA-bd_dom_sf"/>
</dbReference>